<feature type="transmembrane region" description="Helical" evidence="3">
    <location>
        <begin position="246"/>
        <end position="264"/>
    </location>
</feature>
<keyword evidence="3" id="KW-1133">Transmembrane helix</keyword>
<dbReference type="RefSeq" id="XP_002486467.1">
    <property type="nucleotide sequence ID" value="XM_002486422.1"/>
</dbReference>
<feature type="transmembrane region" description="Helical" evidence="3">
    <location>
        <begin position="182"/>
        <end position="203"/>
    </location>
</feature>
<organism evidence="5 6">
    <name type="scientific">Talaromyces stipitatus (strain ATCC 10500 / CBS 375.48 / QM 6759 / NRRL 1006)</name>
    <name type="common">Penicillium stipitatum</name>
    <dbReference type="NCBI Taxonomy" id="441959"/>
    <lineage>
        <taxon>Eukaryota</taxon>
        <taxon>Fungi</taxon>
        <taxon>Dikarya</taxon>
        <taxon>Ascomycota</taxon>
        <taxon>Pezizomycotina</taxon>
        <taxon>Eurotiomycetes</taxon>
        <taxon>Eurotiomycetidae</taxon>
        <taxon>Eurotiales</taxon>
        <taxon>Trichocomaceae</taxon>
        <taxon>Talaromyces</taxon>
        <taxon>Talaromyces sect. Talaromyces</taxon>
    </lineage>
</organism>
<dbReference type="InParanoid" id="B8MNZ0"/>
<keyword evidence="3" id="KW-0472">Membrane</keyword>
<evidence type="ECO:0000256" key="3">
    <source>
        <dbReference type="SAM" id="Phobius"/>
    </source>
</evidence>
<dbReference type="GeneID" id="8103216"/>
<feature type="transmembrane region" description="Helical" evidence="3">
    <location>
        <begin position="330"/>
        <end position="353"/>
    </location>
</feature>
<protein>
    <submittedName>
        <fullName evidence="5">MFS monocarboxylate transporter, putative</fullName>
    </submittedName>
</protein>
<dbReference type="EMBL" id="EQ962658">
    <property type="protein sequence ID" value="EED14229.1"/>
    <property type="molecule type" value="Genomic_DNA"/>
</dbReference>
<reference evidence="6" key="1">
    <citation type="journal article" date="2015" name="Genome Announc.">
        <title>Genome sequence of the AIDS-associated pathogen Penicillium marneffei (ATCC18224) and its near taxonomic relative Talaromyces stipitatus (ATCC10500).</title>
        <authorList>
            <person name="Nierman W.C."/>
            <person name="Fedorova-Abrams N.D."/>
            <person name="Andrianopoulos A."/>
        </authorList>
    </citation>
    <scope>NUCLEOTIDE SEQUENCE [LARGE SCALE GENOMIC DNA]</scope>
    <source>
        <strain evidence="6">ATCC 10500 / CBS 375.48 / QM 6759 / NRRL 1006</strain>
    </source>
</reference>
<dbReference type="Proteomes" id="UP000001745">
    <property type="component" value="Unassembled WGS sequence"/>
</dbReference>
<feature type="domain" description="Major facilitator superfamily (MFS) profile" evidence="4">
    <location>
        <begin position="1"/>
        <end position="357"/>
    </location>
</feature>
<feature type="transmembrane region" description="Helical" evidence="3">
    <location>
        <begin position="123"/>
        <end position="145"/>
    </location>
</feature>
<dbReference type="InterPro" id="IPR020846">
    <property type="entry name" value="MFS_dom"/>
</dbReference>
<keyword evidence="6" id="KW-1185">Reference proteome</keyword>
<dbReference type="SUPFAM" id="SSF103473">
    <property type="entry name" value="MFS general substrate transporter"/>
    <property type="match status" value="1"/>
</dbReference>
<dbReference type="PhylomeDB" id="B8MNZ0"/>
<dbReference type="GO" id="GO:0016020">
    <property type="term" value="C:membrane"/>
    <property type="evidence" value="ECO:0007669"/>
    <property type="project" value="UniProtKB-SubCell"/>
</dbReference>
<feature type="transmembrane region" description="Helical" evidence="3">
    <location>
        <begin position="91"/>
        <end position="117"/>
    </location>
</feature>
<gene>
    <name evidence="5" type="ORF">TSTA_104450</name>
</gene>
<dbReference type="PANTHER" id="PTHR11360">
    <property type="entry name" value="MONOCARBOXYLATE TRANSPORTER"/>
    <property type="match status" value="1"/>
</dbReference>
<feature type="transmembrane region" description="Helical" evidence="3">
    <location>
        <begin position="65"/>
        <end position="84"/>
    </location>
</feature>
<feature type="transmembrane region" description="Helical" evidence="3">
    <location>
        <begin position="6"/>
        <end position="28"/>
    </location>
</feature>
<dbReference type="PROSITE" id="PS50850">
    <property type="entry name" value="MFS"/>
    <property type="match status" value="1"/>
</dbReference>
<keyword evidence="3" id="KW-0812">Transmembrane</keyword>
<dbReference type="OMA" id="GKFNCCI"/>
<proteinExistence type="inferred from homology"/>
<dbReference type="HOGENOM" id="CLU_001265_1_1_1"/>
<dbReference type="PANTHER" id="PTHR11360:SF250">
    <property type="entry name" value="MFS-TYPE TRANSPORTER AFUA_1G00970"/>
    <property type="match status" value="1"/>
</dbReference>
<sequence>MSNSDIGWIGAINNFLIFAGSVVTGRILDMFGPVVMLWFGSVTTVFSIMMISLCKEYWQFILSQGVLLGIGNTLLLCPAVALVGQYFKKRLALAVGVTIAGSSLGGVIWPVVVHALIQKPGVGFGWTLRIAGFIMIPILVFTCVFSRPLLTPKKMPDDGTDNGANPSKPAWDWSIIARKQTLFTACGFFFIYFGMFMPFFYTTEYALSKGFSSNLSFYTVSIINGASLFGRIIPGMIADKYGRFNLCIAMTVFSGIISLCWTTVTSVAGIVMFSLSYGFSSGGILSLQQACAAQIASPTTIGTVIGFVMASTSFSALAGTPIGGALIENYGYLSLSIYSGVSMLLGASVLFIAKLTQKSQPFAIV</sequence>
<dbReference type="eggNOG" id="KOG2504">
    <property type="taxonomic scope" value="Eukaryota"/>
</dbReference>
<comment type="subcellular location">
    <subcellularLocation>
        <location evidence="1">Membrane</location>
        <topology evidence="1">Multi-pass membrane protein</topology>
    </subcellularLocation>
</comment>
<comment type="similarity">
    <text evidence="2">Belongs to the major facilitator superfamily. Monocarboxylate porter (TC 2.A.1.13) family.</text>
</comment>
<feature type="transmembrane region" description="Helical" evidence="3">
    <location>
        <begin position="35"/>
        <end position="53"/>
    </location>
</feature>
<name>B8MNZ0_TALSN</name>
<accession>B8MNZ0</accession>
<dbReference type="Pfam" id="PF07690">
    <property type="entry name" value="MFS_1"/>
    <property type="match status" value="1"/>
</dbReference>
<dbReference type="InterPro" id="IPR036259">
    <property type="entry name" value="MFS_trans_sf"/>
</dbReference>
<dbReference type="OrthoDB" id="6499973at2759"/>
<dbReference type="InterPro" id="IPR011701">
    <property type="entry name" value="MFS"/>
</dbReference>
<evidence type="ECO:0000313" key="6">
    <source>
        <dbReference type="Proteomes" id="UP000001745"/>
    </source>
</evidence>
<dbReference type="Gene3D" id="1.20.1250.20">
    <property type="entry name" value="MFS general substrate transporter like domains"/>
    <property type="match status" value="1"/>
</dbReference>
<dbReference type="AlphaFoldDB" id="B8MNZ0"/>
<feature type="transmembrane region" description="Helical" evidence="3">
    <location>
        <begin position="299"/>
        <end position="318"/>
    </location>
</feature>
<evidence type="ECO:0000259" key="4">
    <source>
        <dbReference type="PROSITE" id="PS50850"/>
    </source>
</evidence>
<dbReference type="InterPro" id="IPR050327">
    <property type="entry name" value="Proton-linked_MCT"/>
</dbReference>
<evidence type="ECO:0000313" key="5">
    <source>
        <dbReference type="EMBL" id="EED14229.1"/>
    </source>
</evidence>
<dbReference type="VEuPathDB" id="FungiDB:TSTA_104450"/>
<evidence type="ECO:0000256" key="1">
    <source>
        <dbReference type="ARBA" id="ARBA00004141"/>
    </source>
</evidence>
<evidence type="ECO:0000256" key="2">
    <source>
        <dbReference type="ARBA" id="ARBA00006727"/>
    </source>
</evidence>
<dbReference type="GO" id="GO:0022857">
    <property type="term" value="F:transmembrane transporter activity"/>
    <property type="evidence" value="ECO:0007669"/>
    <property type="project" value="InterPro"/>
</dbReference>
<feature type="transmembrane region" description="Helical" evidence="3">
    <location>
        <begin position="215"/>
        <end position="234"/>
    </location>
</feature>